<evidence type="ECO:0000259" key="1">
    <source>
        <dbReference type="Pfam" id="PF07859"/>
    </source>
</evidence>
<sequence>MAVLPDPDDFSRYEAFKIHTTTYKTVGSHPITLSVLAPENLKCPATGAPTILRFHGGGFVTGSALYPGFFPRHLLEYAINHSAIIISPNYRLLPECRQSDILADIEDAWQWMLSSLPAYLASVTNDSVKPDLTRIMTTGDSAGGYLSLMTGLNHPDGVRAVTAAYPCTDLKSRYFTEHYEKQLFVFPQMNLAELEAAHAAKMAESNTTVRSEDPTLSEISLMVAYIQHGVIVHRFFDFDDPSQFPIERVERGERFARGGVWIWHGKKDSVVPIEGTQKLFQALGKNDPELRVRLVVDEEGEHGFDTELEIEESGLKETLDEVAKVWLA</sequence>
<dbReference type="STRING" id="1664694.A0A0N1P2G3"/>
<dbReference type="InterPro" id="IPR050466">
    <property type="entry name" value="Carboxylest/Gibb_receptor"/>
</dbReference>
<dbReference type="AlphaFoldDB" id="A0A0N1P2G3"/>
<dbReference type="Pfam" id="PF07859">
    <property type="entry name" value="Abhydrolase_3"/>
    <property type="match status" value="1"/>
</dbReference>
<dbReference type="GO" id="GO:0016787">
    <property type="term" value="F:hydrolase activity"/>
    <property type="evidence" value="ECO:0007669"/>
    <property type="project" value="InterPro"/>
</dbReference>
<dbReference type="PANTHER" id="PTHR23024">
    <property type="entry name" value="ARYLACETAMIDE DEACETYLASE"/>
    <property type="match status" value="1"/>
</dbReference>
<accession>A0A0N1P2G3</accession>
<name>A0A0N1P2G3_9EURO</name>
<dbReference type="PANTHER" id="PTHR23024:SF339">
    <property type="entry name" value="ALPHA_BETA HYDROLASE FOLD-3 DOMAIN-CONTAINING PROTEIN"/>
    <property type="match status" value="1"/>
</dbReference>
<dbReference type="Proteomes" id="UP000038010">
    <property type="component" value="Unassembled WGS sequence"/>
</dbReference>
<dbReference type="SUPFAM" id="SSF53474">
    <property type="entry name" value="alpha/beta-Hydrolases"/>
    <property type="match status" value="1"/>
</dbReference>
<keyword evidence="3" id="KW-1185">Reference proteome</keyword>
<organism evidence="2 3">
    <name type="scientific">Cyphellophora attinorum</name>
    <dbReference type="NCBI Taxonomy" id="1664694"/>
    <lineage>
        <taxon>Eukaryota</taxon>
        <taxon>Fungi</taxon>
        <taxon>Dikarya</taxon>
        <taxon>Ascomycota</taxon>
        <taxon>Pezizomycotina</taxon>
        <taxon>Eurotiomycetes</taxon>
        <taxon>Chaetothyriomycetidae</taxon>
        <taxon>Chaetothyriales</taxon>
        <taxon>Cyphellophoraceae</taxon>
        <taxon>Cyphellophora</taxon>
    </lineage>
</organism>
<dbReference type="OrthoDB" id="19653at2759"/>
<reference evidence="2 3" key="1">
    <citation type="submission" date="2015-06" db="EMBL/GenBank/DDBJ databases">
        <title>Draft genome of the ant-associated black yeast Phialophora attae CBS 131958.</title>
        <authorList>
            <person name="Moreno L.F."/>
            <person name="Stielow B.J."/>
            <person name="de Hoog S."/>
            <person name="Vicente V.A."/>
            <person name="Weiss V.A."/>
            <person name="de Vries M."/>
            <person name="Cruz L.M."/>
            <person name="Souza E.M."/>
        </authorList>
    </citation>
    <scope>NUCLEOTIDE SEQUENCE [LARGE SCALE GENOMIC DNA]</scope>
    <source>
        <strain evidence="2 3">CBS 131958</strain>
    </source>
</reference>
<dbReference type="InterPro" id="IPR013094">
    <property type="entry name" value="AB_hydrolase_3"/>
</dbReference>
<feature type="domain" description="Alpha/beta hydrolase fold-3" evidence="1">
    <location>
        <begin position="52"/>
        <end position="184"/>
    </location>
</feature>
<dbReference type="RefSeq" id="XP_018005459.1">
    <property type="nucleotide sequence ID" value="XM_018142671.1"/>
</dbReference>
<dbReference type="Gene3D" id="3.40.50.1820">
    <property type="entry name" value="alpha/beta hydrolase"/>
    <property type="match status" value="1"/>
</dbReference>
<evidence type="ECO:0000313" key="3">
    <source>
        <dbReference type="Proteomes" id="UP000038010"/>
    </source>
</evidence>
<dbReference type="VEuPathDB" id="FungiDB:AB675_267"/>
<gene>
    <name evidence="2" type="ORF">AB675_267</name>
</gene>
<dbReference type="EMBL" id="LFJN01000001">
    <property type="protein sequence ID" value="KPI45496.1"/>
    <property type="molecule type" value="Genomic_DNA"/>
</dbReference>
<protein>
    <recommendedName>
        <fullName evidence="1">Alpha/beta hydrolase fold-3 domain-containing protein</fullName>
    </recommendedName>
</protein>
<proteinExistence type="predicted"/>
<comment type="caution">
    <text evidence="2">The sequence shown here is derived from an EMBL/GenBank/DDBJ whole genome shotgun (WGS) entry which is preliminary data.</text>
</comment>
<evidence type="ECO:0000313" key="2">
    <source>
        <dbReference type="EMBL" id="KPI45496.1"/>
    </source>
</evidence>
<dbReference type="InterPro" id="IPR029058">
    <property type="entry name" value="AB_hydrolase_fold"/>
</dbReference>
<dbReference type="GeneID" id="28734541"/>